<feature type="region of interest" description="Disordered" evidence="1">
    <location>
        <begin position="289"/>
        <end position="475"/>
    </location>
</feature>
<reference evidence="2" key="1">
    <citation type="journal article" date="2022" name="Int. J. Mol. Sci.">
        <title>Draft Genome of Tanacetum Coccineum: Genomic Comparison of Closely Related Tanacetum-Family Plants.</title>
        <authorList>
            <person name="Yamashiro T."/>
            <person name="Shiraishi A."/>
            <person name="Nakayama K."/>
            <person name="Satake H."/>
        </authorList>
    </citation>
    <scope>NUCLEOTIDE SEQUENCE</scope>
</reference>
<dbReference type="EMBL" id="BQNB010021325">
    <property type="protein sequence ID" value="GJU05201.1"/>
    <property type="molecule type" value="Genomic_DNA"/>
</dbReference>
<keyword evidence="3" id="KW-1185">Reference proteome</keyword>
<proteinExistence type="predicted"/>
<name>A0ABQ5IY96_9ASTR</name>
<feature type="compositionally biased region" description="Pro residues" evidence="1">
    <location>
        <begin position="331"/>
        <end position="347"/>
    </location>
</feature>
<feature type="non-terminal residue" evidence="2">
    <location>
        <position position="475"/>
    </location>
</feature>
<accession>A0ABQ5IY96</accession>
<sequence>MDYRWIQPVYIIAILIVEDDGEVSHMIKVNYEWEPPTDGFQQPSNRASRGLNLSSKVQFKLMKQVYQPVPKKKGASSSGIKKKVETMRQETSTSNLFDTLKTVENDDDDDDLGSNVGILNLGKKVVNNVAGSTNGTNTFGDDLKSTFASNVTNKVGADLPSTNIPSTSKKLHDLVNADSDSEVDEVYDETASFMAQTGSKINNVAKNGSGVVNKSLYERWKETYDENTYDDDDFDYCDLTETLLAFANAFDISLRAKMGSRSKGPTLLSLIVVLPVALTTLSFPQLTTATHPYESPPPAHKHKSPPPPSPPKKPIHEKCLTLPHHKRIDKSPPPPPKDNYEYVPPPPSRKDHYKYKSPPPPKDHYEYVHPPPSPTDHYKYKSPPPPKDHYKYKSPPPPPPRKDHYKFKSPHPPPKDHYTYKSPPSLKDHYNYKPPPPPPKDHYTYKSPPSPKDHYNYKSPPPPPKDHYTYKSPPP</sequence>
<evidence type="ECO:0000313" key="2">
    <source>
        <dbReference type="EMBL" id="GJU05201.1"/>
    </source>
</evidence>
<evidence type="ECO:0000313" key="3">
    <source>
        <dbReference type="Proteomes" id="UP001151760"/>
    </source>
</evidence>
<dbReference type="PANTHER" id="PTHR36586">
    <property type="entry name" value="PROLINE-RICH EXTENSIN-LIKE"/>
    <property type="match status" value="1"/>
</dbReference>
<evidence type="ECO:0000256" key="1">
    <source>
        <dbReference type="SAM" id="MobiDB-lite"/>
    </source>
</evidence>
<dbReference type="Proteomes" id="UP001151760">
    <property type="component" value="Unassembled WGS sequence"/>
</dbReference>
<comment type="caution">
    <text evidence="2">The sequence shown here is derived from an EMBL/GenBank/DDBJ whole genome shotgun (WGS) entry which is preliminary data.</text>
</comment>
<dbReference type="PANTHER" id="PTHR36586:SF43">
    <property type="entry name" value="EXTENSIN-LIKE PROTEIN-RELATED"/>
    <property type="match status" value="1"/>
</dbReference>
<reference evidence="2" key="2">
    <citation type="submission" date="2022-01" db="EMBL/GenBank/DDBJ databases">
        <authorList>
            <person name="Yamashiro T."/>
            <person name="Shiraishi A."/>
            <person name="Satake H."/>
            <person name="Nakayama K."/>
        </authorList>
    </citation>
    <scope>NUCLEOTIDE SEQUENCE</scope>
</reference>
<protein>
    <submittedName>
        <fullName evidence="2">Uncharacterized protein</fullName>
    </submittedName>
</protein>
<gene>
    <name evidence="2" type="ORF">Tco_1121631</name>
</gene>
<organism evidence="2 3">
    <name type="scientific">Tanacetum coccineum</name>
    <dbReference type="NCBI Taxonomy" id="301880"/>
    <lineage>
        <taxon>Eukaryota</taxon>
        <taxon>Viridiplantae</taxon>
        <taxon>Streptophyta</taxon>
        <taxon>Embryophyta</taxon>
        <taxon>Tracheophyta</taxon>
        <taxon>Spermatophyta</taxon>
        <taxon>Magnoliopsida</taxon>
        <taxon>eudicotyledons</taxon>
        <taxon>Gunneridae</taxon>
        <taxon>Pentapetalae</taxon>
        <taxon>asterids</taxon>
        <taxon>campanulids</taxon>
        <taxon>Asterales</taxon>
        <taxon>Asteraceae</taxon>
        <taxon>Asteroideae</taxon>
        <taxon>Anthemideae</taxon>
        <taxon>Anthemidinae</taxon>
        <taxon>Tanacetum</taxon>
    </lineage>
</organism>